<dbReference type="InterPro" id="IPR050950">
    <property type="entry name" value="HTH-type_LysR_regulators"/>
</dbReference>
<accession>A0ABW8MDG2</accession>
<keyword evidence="7" id="KW-1185">Reference proteome</keyword>
<dbReference type="Pfam" id="PF03466">
    <property type="entry name" value="LysR_substrate"/>
    <property type="match status" value="1"/>
</dbReference>
<evidence type="ECO:0000256" key="3">
    <source>
        <dbReference type="ARBA" id="ARBA00023125"/>
    </source>
</evidence>
<dbReference type="GO" id="GO:0003677">
    <property type="term" value="F:DNA binding"/>
    <property type="evidence" value="ECO:0007669"/>
    <property type="project" value="UniProtKB-KW"/>
</dbReference>
<reference evidence="6 7" key="1">
    <citation type="submission" date="2024-11" db="EMBL/GenBank/DDBJ databases">
        <title>Using genomics to understand microbial adaptation to soil warming.</title>
        <authorList>
            <person name="Deangelis K.M. PhD."/>
        </authorList>
    </citation>
    <scope>NUCLEOTIDE SEQUENCE [LARGE SCALE GENOMIC DNA]</scope>
    <source>
        <strain evidence="6 7">GAS97</strain>
    </source>
</reference>
<dbReference type="InterPro" id="IPR036390">
    <property type="entry name" value="WH_DNA-bd_sf"/>
</dbReference>
<dbReference type="RefSeq" id="WP_404605664.1">
    <property type="nucleotide sequence ID" value="NZ_JBIYDN010000004.1"/>
</dbReference>
<evidence type="ECO:0000256" key="1">
    <source>
        <dbReference type="ARBA" id="ARBA00009437"/>
    </source>
</evidence>
<dbReference type="Pfam" id="PF00126">
    <property type="entry name" value="HTH_1"/>
    <property type="match status" value="1"/>
</dbReference>
<evidence type="ECO:0000256" key="4">
    <source>
        <dbReference type="ARBA" id="ARBA00023163"/>
    </source>
</evidence>
<evidence type="ECO:0000259" key="5">
    <source>
        <dbReference type="PROSITE" id="PS50931"/>
    </source>
</evidence>
<evidence type="ECO:0000313" key="7">
    <source>
        <dbReference type="Proteomes" id="UP001620514"/>
    </source>
</evidence>
<dbReference type="InterPro" id="IPR005119">
    <property type="entry name" value="LysR_subst-bd"/>
</dbReference>
<sequence length="325" mass="34738">MNRSPIDAVQGLKTSGVSLQQLRLFVILAQHRSFTQAGNALGVTQSAASRGIRELEDLLELRLFDRTTRQVALTDTGRALLPRIALLVDELEAALRFGRQVATAESGAVSIASSSSLVASVLPALLSSCRASYPNIALTLHDAPARKVLELVRAGDADMGVLTGPLEDSNPHDLSDLSTEILFSDSLCAIVPARHALASHATVRWRDLDGASLFLLDDDAGSFDVIARALDEHGASNVRLQRLTQAASVEHMVAAGLGLGIQPMHAGAASAQALVQPVPLWPPVTRPVVLVKRRGRTLQAQAARIWTHVISSYDEQHKPLQIAHA</sequence>
<proteinExistence type="inferred from homology"/>
<keyword evidence="3 6" id="KW-0238">DNA-binding</keyword>
<dbReference type="PROSITE" id="PS50931">
    <property type="entry name" value="HTH_LYSR"/>
    <property type="match status" value="1"/>
</dbReference>
<dbReference type="InterPro" id="IPR000847">
    <property type="entry name" value="LysR_HTH_N"/>
</dbReference>
<dbReference type="InterPro" id="IPR036388">
    <property type="entry name" value="WH-like_DNA-bd_sf"/>
</dbReference>
<keyword evidence="4" id="KW-0804">Transcription</keyword>
<dbReference type="EMBL" id="JBIYDN010000004">
    <property type="protein sequence ID" value="MFK4441705.1"/>
    <property type="molecule type" value="Genomic_DNA"/>
</dbReference>
<keyword evidence="2" id="KW-0805">Transcription regulation</keyword>
<comment type="caution">
    <text evidence="6">The sequence shown here is derived from an EMBL/GenBank/DDBJ whole genome shotgun (WGS) entry which is preliminary data.</text>
</comment>
<comment type="similarity">
    <text evidence="1">Belongs to the LysR transcriptional regulatory family.</text>
</comment>
<dbReference type="Gene3D" id="3.40.190.290">
    <property type="match status" value="1"/>
</dbReference>
<dbReference type="Proteomes" id="UP001620514">
    <property type="component" value="Unassembled WGS sequence"/>
</dbReference>
<organism evidence="6 7">
    <name type="scientific">Caballeronia udeis</name>
    <dbReference type="NCBI Taxonomy" id="1232866"/>
    <lineage>
        <taxon>Bacteria</taxon>
        <taxon>Pseudomonadati</taxon>
        <taxon>Pseudomonadota</taxon>
        <taxon>Betaproteobacteria</taxon>
        <taxon>Burkholderiales</taxon>
        <taxon>Burkholderiaceae</taxon>
        <taxon>Caballeronia</taxon>
    </lineage>
</organism>
<protein>
    <submittedName>
        <fullName evidence="6">DNA-binding transcriptional LysR family regulator</fullName>
    </submittedName>
</protein>
<dbReference type="SUPFAM" id="SSF53850">
    <property type="entry name" value="Periplasmic binding protein-like II"/>
    <property type="match status" value="1"/>
</dbReference>
<dbReference type="PANTHER" id="PTHR30419">
    <property type="entry name" value="HTH-TYPE TRANSCRIPTIONAL REGULATOR YBHD"/>
    <property type="match status" value="1"/>
</dbReference>
<feature type="domain" description="HTH lysR-type" evidence="5">
    <location>
        <begin position="17"/>
        <end position="74"/>
    </location>
</feature>
<dbReference type="SUPFAM" id="SSF46785">
    <property type="entry name" value="Winged helix' DNA-binding domain"/>
    <property type="match status" value="1"/>
</dbReference>
<evidence type="ECO:0000313" key="6">
    <source>
        <dbReference type="EMBL" id="MFK4441705.1"/>
    </source>
</evidence>
<dbReference type="PANTHER" id="PTHR30419:SF14">
    <property type="entry name" value="LYSR FAMILY TRANSCRIPTIONAL REGULATOR"/>
    <property type="match status" value="1"/>
</dbReference>
<evidence type="ECO:0000256" key="2">
    <source>
        <dbReference type="ARBA" id="ARBA00023015"/>
    </source>
</evidence>
<name>A0ABW8MDG2_9BURK</name>
<dbReference type="PRINTS" id="PR00039">
    <property type="entry name" value="HTHLYSR"/>
</dbReference>
<dbReference type="Gene3D" id="1.10.10.10">
    <property type="entry name" value="Winged helix-like DNA-binding domain superfamily/Winged helix DNA-binding domain"/>
    <property type="match status" value="1"/>
</dbReference>
<gene>
    <name evidence="6" type="ORF">ABH943_001720</name>
</gene>